<accession>A0A0B7BWT0</accession>
<dbReference type="PANTHER" id="PTHR11360:SF284">
    <property type="entry name" value="EG:103B4.3 PROTEIN-RELATED"/>
    <property type="match status" value="1"/>
</dbReference>
<evidence type="ECO:0000256" key="3">
    <source>
        <dbReference type="SAM" id="Phobius"/>
    </source>
</evidence>
<evidence type="ECO:0000259" key="4">
    <source>
        <dbReference type="PROSITE" id="PS50850"/>
    </source>
</evidence>
<feature type="non-terminal residue" evidence="5">
    <location>
        <position position="347"/>
    </location>
</feature>
<dbReference type="AlphaFoldDB" id="A0A0B7BWT0"/>
<feature type="transmembrane region" description="Helical" evidence="3">
    <location>
        <begin position="199"/>
        <end position="221"/>
    </location>
</feature>
<feature type="domain" description="Major facilitator superfamily (MFS) profile" evidence="4">
    <location>
        <begin position="134"/>
        <end position="347"/>
    </location>
</feature>
<reference evidence="5" key="1">
    <citation type="submission" date="2014-12" db="EMBL/GenBank/DDBJ databases">
        <title>Insight into the proteome of Arion vulgaris.</title>
        <authorList>
            <person name="Aradska J."/>
            <person name="Bulat T."/>
            <person name="Smidak R."/>
            <person name="Sarate P."/>
            <person name="Gangsoo J."/>
            <person name="Sialana F."/>
            <person name="Bilban M."/>
            <person name="Lubec G."/>
        </authorList>
    </citation>
    <scope>NUCLEOTIDE SEQUENCE</scope>
    <source>
        <tissue evidence="5">Skin</tissue>
    </source>
</reference>
<dbReference type="InterPro" id="IPR011701">
    <property type="entry name" value="MFS"/>
</dbReference>
<feature type="transmembrane region" description="Helical" evidence="3">
    <location>
        <begin position="134"/>
        <end position="151"/>
    </location>
</feature>
<feature type="transmembrane region" description="Helical" evidence="3">
    <location>
        <begin position="171"/>
        <end position="192"/>
    </location>
</feature>
<evidence type="ECO:0000256" key="1">
    <source>
        <dbReference type="ARBA" id="ARBA00004141"/>
    </source>
</evidence>
<evidence type="ECO:0000256" key="2">
    <source>
        <dbReference type="SAM" id="MobiDB-lite"/>
    </source>
</evidence>
<name>A0A0B7BWT0_9EUPU</name>
<dbReference type="GO" id="GO:0016020">
    <property type="term" value="C:membrane"/>
    <property type="evidence" value="ECO:0007669"/>
    <property type="project" value="UniProtKB-SubCell"/>
</dbReference>
<gene>
    <name evidence="5" type="primary">ORF213658</name>
</gene>
<feature type="non-terminal residue" evidence="5">
    <location>
        <position position="1"/>
    </location>
</feature>
<dbReference type="GO" id="GO:0022857">
    <property type="term" value="F:transmembrane transporter activity"/>
    <property type="evidence" value="ECO:0007669"/>
    <property type="project" value="InterPro"/>
</dbReference>
<keyword evidence="3" id="KW-0472">Membrane</keyword>
<feature type="transmembrane region" description="Helical" evidence="3">
    <location>
        <begin position="260"/>
        <end position="283"/>
    </location>
</feature>
<comment type="subcellular location">
    <subcellularLocation>
        <location evidence="1">Membrane</location>
        <topology evidence="1">Multi-pass membrane protein</topology>
    </subcellularLocation>
</comment>
<keyword evidence="3" id="KW-1133">Transmembrane helix</keyword>
<organism evidence="5">
    <name type="scientific">Arion vulgaris</name>
    <dbReference type="NCBI Taxonomy" id="1028688"/>
    <lineage>
        <taxon>Eukaryota</taxon>
        <taxon>Metazoa</taxon>
        <taxon>Spiralia</taxon>
        <taxon>Lophotrochozoa</taxon>
        <taxon>Mollusca</taxon>
        <taxon>Gastropoda</taxon>
        <taxon>Heterobranchia</taxon>
        <taxon>Euthyneura</taxon>
        <taxon>Panpulmonata</taxon>
        <taxon>Eupulmonata</taxon>
        <taxon>Stylommatophora</taxon>
        <taxon>Helicina</taxon>
        <taxon>Arionoidea</taxon>
        <taxon>Arionidae</taxon>
        <taxon>Arion</taxon>
    </lineage>
</organism>
<dbReference type="PANTHER" id="PTHR11360">
    <property type="entry name" value="MONOCARBOXYLATE TRANSPORTER"/>
    <property type="match status" value="1"/>
</dbReference>
<feature type="compositionally biased region" description="Basic and acidic residues" evidence="2">
    <location>
        <begin position="320"/>
        <end position="335"/>
    </location>
</feature>
<feature type="transmembrane region" description="Helical" evidence="3">
    <location>
        <begin position="295"/>
        <end position="314"/>
    </location>
</feature>
<feature type="region of interest" description="Disordered" evidence="2">
    <location>
        <begin position="320"/>
        <end position="347"/>
    </location>
</feature>
<evidence type="ECO:0000313" key="5">
    <source>
        <dbReference type="EMBL" id="CEK96836.1"/>
    </source>
</evidence>
<dbReference type="InterPro" id="IPR020846">
    <property type="entry name" value="MFS_dom"/>
</dbReference>
<dbReference type="SUPFAM" id="SSF103473">
    <property type="entry name" value="MFS general substrate transporter"/>
    <property type="match status" value="1"/>
</dbReference>
<dbReference type="Pfam" id="PF07690">
    <property type="entry name" value="MFS_1"/>
    <property type="match status" value="1"/>
</dbReference>
<feature type="transmembrane region" description="Helical" evidence="3">
    <location>
        <begin position="227"/>
        <end position="248"/>
    </location>
</feature>
<dbReference type="Gene3D" id="1.20.1250.20">
    <property type="entry name" value="MFS general substrate transporter like domains"/>
    <property type="match status" value="1"/>
</dbReference>
<protein>
    <recommendedName>
        <fullName evidence="4">Major facilitator superfamily (MFS) profile domain-containing protein</fullName>
    </recommendedName>
</protein>
<dbReference type="PROSITE" id="PS50850">
    <property type="entry name" value="MFS"/>
    <property type="match status" value="1"/>
</dbReference>
<sequence length="347" mass="38368">PNIPVYITETAEIKKQIQPNSDTPSCETPLKNWLLLEENGISDSSPFRQRTFSELSSRSIASTDAHVLHCPTEKYKFGQLRKGRSFLGSSLVWASSDLGSSLMLPVKIEEVSNAAPEEKTSILDQIIRICKHRAVWILSLNSLFFISGYAIHAIHFPSYAESKGMSRQQVAQFYIAFGLVLMAGRLLGGWAFNKVKPPLCALMFVLQALNGIFMGLAPFYANNPVGIYVMQASFGLLYGQSYMVLPAVLAQILGVQDLAIAFGIIHLFMGLGYILAPIVAGFIYDVTKTYDMPYYIGGALFMLGALCLILMIFVKSEADPGRGEADKENKKKTMDDNDDEMRTTSLM</sequence>
<proteinExistence type="predicted"/>
<dbReference type="EMBL" id="HACG01049971">
    <property type="protein sequence ID" value="CEK96836.1"/>
    <property type="molecule type" value="Transcribed_RNA"/>
</dbReference>
<dbReference type="InterPro" id="IPR050327">
    <property type="entry name" value="Proton-linked_MCT"/>
</dbReference>
<dbReference type="InterPro" id="IPR036259">
    <property type="entry name" value="MFS_trans_sf"/>
</dbReference>
<keyword evidence="3" id="KW-0812">Transmembrane</keyword>